<dbReference type="PANTHER" id="PTHR45825:SF11">
    <property type="entry name" value="ALPHA AMYLASE DOMAIN-CONTAINING PROTEIN"/>
    <property type="match status" value="1"/>
</dbReference>
<organism evidence="10 11">
    <name type="scientific">Desulfonispora thiosulfatigenes DSM 11270</name>
    <dbReference type="NCBI Taxonomy" id="656914"/>
    <lineage>
        <taxon>Bacteria</taxon>
        <taxon>Bacillati</taxon>
        <taxon>Bacillota</taxon>
        <taxon>Clostridia</taxon>
        <taxon>Eubacteriales</taxon>
        <taxon>Peptococcaceae</taxon>
        <taxon>Desulfonispora</taxon>
    </lineage>
</organism>
<dbReference type="PANTHER" id="PTHR45825">
    <property type="entry name" value="GRANULE-BOUND STARCH SYNTHASE 1, CHLOROPLASTIC/AMYLOPLASTIC"/>
    <property type="match status" value="1"/>
</dbReference>
<dbReference type="EMBL" id="FWWT01000022">
    <property type="protein sequence ID" value="SMB94319.1"/>
    <property type="molecule type" value="Genomic_DNA"/>
</dbReference>
<evidence type="ECO:0000256" key="6">
    <source>
        <dbReference type="ARBA" id="ARBA00023056"/>
    </source>
</evidence>
<protein>
    <recommendedName>
        <fullName evidence="7">Glycogen synthase</fullName>
        <ecNumber evidence="7">2.4.1.21</ecNumber>
    </recommendedName>
    <alternativeName>
        <fullName evidence="7">Starch [bacterial glycogen] synthase</fullName>
    </alternativeName>
</protein>
<accession>A0A1W1VLQ9</accession>
<gene>
    <name evidence="7" type="primary">glgA</name>
    <name evidence="10" type="ORF">SAMN00017405_0182</name>
</gene>
<dbReference type="Proteomes" id="UP000192731">
    <property type="component" value="Unassembled WGS sequence"/>
</dbReference>
<comment type="pathway">
    <text evidence="7">Glycan biosynthesis; glycogen biosynthesis.</text>
</comment>
<evidence type="ECO:0000313" key="11">
    <source>
        <dbReference type="Proteomes" id="UP000192731"/>
    </source>
</evidence>
<evidence type="ECO:0000313" key="10">
    <source>
        <dbReference type="EMBL" id="SMB94319.1"/>
    </source>
</evidence>
<evidence type="ECO:0000256" key="3">
    <source>
        <dbReference type="ARBA" id="ARBA00010281"/>
    </source>
</evidence>
<evidence type="ECO:0000259" key="9">
    <source>
        <dbReference type="Pfam" id="PF08323"/>
    </source>
</evidence>
<dbReference type="RefSeq" id="WP_200805907.1">
    <property type="nucleotide sequence ID" value="NZ_FWWT01000022.1"/>
</dbReference>
<dbReference type="STRING" id="656914.SAMN00017405_0182"/>
<dbReference type="SUPFAM" id="SSF53756">
    <property type="entry name" value="UDP-Glycosyltransferase/glycogen phosphorylase"/>
    <property type="match status" value="1"/>
</dbReference>
<evidence type="ECO:0000256" key="1">
    <source>
        <dbReference type="ARBA" id="ARBA00001478"/>
    </source>
</evidence>
<dbReference type="UniPathway" id="UPA00164"/>
<dbReference type="Pfam" id="PF08323">
    <property type="entry name" value="Glyco_transf_5"/>
    <property type="match status" value="1"/>
</dbReference>
<comment type="similarity">
    <text evidence="3 7">Belongs to the glycosyltransferase 1 family. Bacterial/plant glycogen synthase subfamily.</text>
</comment>
<comment type="caution">
    <text evidence="7">Lacks conserved residue(s) required for the propagation of feature annotation.</text>
</comment>
<dbReference type="NCBIfam" id="NF001898">
    <property type="entry name" value="PRK00654.1-1"/>
    <property type="match status" value="1"/>
</dbReference>
<feature type="domain" description="Glycosyl transferase family 1" evidence="8">
    <location>
        <begin position="287"/>
        <end position="451"/>
    </location>
</feature>
<comment type="function">
    <text evidence="2 7">Synthesizes alpha-1,4-glucan chains using ADP-glucose.</text>
</comment>
<comment type="catalytic activity">
    <reaction evidence="1 7">
        <text>[(1-&gt;4)-alpha-D-glucosyl](n) + ADP-alpha-D-glucose = [(1-&gt;4)-alpha-D-glucosyl](n+1) + ADP + H(+)</text>
        <dbReference type="Rhea" id="RHEA:18189"/>
        <dbReference type="Rhea" id="RHEA-COMP:9584"/>
        <dbReference type="Rhea" id="RHEA-COMP:9587"/>
        <dbReference type="ChEBI" id="CHEBI:15378"/>
        <dbReference type="ChEBI" id="CHEBI:15444"/>
        <dbReference type="ChEBI" id="CHEBI:57498"/>
        <dbReference type="ChEBI" id="CHEBI:456216"/>
        <dbReference type="EC" id="2.4.1.21"/>
    </reaction>
</comment>
<dbReference type="GO" id="GO:0005978">
    <property type="term" value="P:glycogen biosynthetic process"/>
    <property type="evidence" value="ECO:0007669"/>
    <property type="project" value="UniProtKB-UniRule"/>
</dbReference>
<dbReference type="InterPro" id="IPR001296">
    <property type="entry name" value="Glyco_trans_1"/>
</dbReference>
<keyword evidence="5 7" id="KW-0808">Transferase</keyword>
<dbReference type="InterPro" id="IPR011835">
    <property type="entry name" value="GS/SS"/>
</dbReference>
<evidence type="ECO:0000256" key="4">
    <source>
        <dbReference type="ARBA" id="ARBA00022676"/>
    </source>
</evidence>
<dbReference type="AlphaFoldDB" id="A0A1W1VLQ9"/>
<evidence type="ECO:0000256" key="2">
    <source>
        <dbReference type="ARBA" id="ARBA00002764"/>
    </source>
</evidence>
<dbReference type="GO" id="GO:0004373">
    <property type="term" value="F:alpha-1,4-glucan glucosyltransferase (UDP-glucose donor) activity"/>
    <property type="evidence" value="ECO:0007669"/>
    <property type="project" value="InterPro"/>
</dbReference>
<dbReference type="EC" id="2.4.1.21" evidence="7"/>
<sequence length="477" mass="55381">MKVLYAAAESAPFVQSGGLGEVIGSLPKYLKKQQVDVRVILPKYEDINDVFKDKMKYITDFLVPIGWRKQYCGISKLIHENITFYFVDNEYYFKRKGLYGYPDDGERFAFFNKAVLEALPYLDFTPDIIHCHDWHTGMLSVLLDSNYKNNPFYQNIKTVYSIHNLKYQGVFPRSVLTELFNLSENYFVTDKLEFYGDINFMKGGIVFSNLVTTVSKSYAEEIKYPYFGENLDGLLRQKEYKLRGILNGIDFEKFDPQKDKNLFVNYKNSLSKKNKNKIKLQEQLGLPVNENTPIISIVSRLANQKGLDLVERILDEMLNLDIQMVVLGTGEKKYEDMFKYFAYKYPTKLSLNLYFEGSIAQKIYAGSDLFLMPSLFEPCGLGQLIALRYGTIPIVRETGGLKDTIVPFNEYTDKGNGFSFANYNAHELLFTIKRALSFYQDKKLWSKLVERATKEDNSWEKSSLEYKNLYQELIDIK</sequence>
<dbReference type="InterPro" id="IPR013534">
    <property type="entry name" value="Starch_synth_cat_dom"/>
</dbReference>
<keyword evidence="4 7" id="KW-0328">Glycosyltransferase</keyword>
<evidence type="ECO:0000256" key="5">
    <source>
        <dbReference type="ARBA" id="ARBA00022679"/>
    </source>
</evidence>
<dbReference type="GO" id="GO:0009011">
    <property type="term" value="F:alpha-1,4-glucan glucosyltransferase (ADP-glucose donor) activity"/>
    <property type="evidence" value="ECO:0007669"/>
    <property type="project" value="UniProtKB-UniRule"/>
</dbReference>
<name>A0A1W1VLQ9_DESTI</name>
<reference evidence="10 11" key="1">
    <citation type="submission" date="2017-04" db="EMBL/GenBank/DDBJ databases">
        <authorList>
            <person name="Afonso C.L."/>
            <person name="Miller P.J."/>
            <person name="Scott M.A."/>
            <person name="Spackman E."/>
            <person name="Goraichik I."/>
            <person name="Dimitrov K.M."/>
            <person name="Suarez D.L."/>
            <person name="Swayne D.E."/>
        </authorList>
    </citation>
    <scope>NUCLEOTIDE SEQUENCE [LARGE SCALE GENOMIC DNA]</scope>
    <source>
        <strain evidence="10 11">DSM 11270</strain>
    </source>
</reference>
<feature type="domain" description="Starch synthase catalytic" evidence="9">
    <location>
        <begin position="2"/>
        <end position="237"/>
    </location>
</feature>
<evidence type="ECO:0000259" key="8">
    <source>
        <dbReference type="Pfam" id="PF00534"/>
    </source>
</evidence>
<keyword evidence="6 7" id="KW-0320">Glycogen biosynthesis</keyword>
<dbReference type="HAMAP" id="MF_00484">
    <property type="entry name" value="Glycogen_synth"/>
    <property type="match status" value="1"/>
</dbReference>
<evidence type="ECO:0000256" key="7">
    <source>
        <dbReference type="HAMAP-Rule" id="MF_00484"/>
    </source>
</evidence>
<dbReference type="Pfam" id="PF00534">
    <property type="entry name" value="Glycos_transf_1"/>
    <property type="match status" value="1"/>
</dbReference>
<dbReference type="CDD" id="cd03791">
    <property type="entry name" value="GT5_Glycogen_synthase_DULL1-like"/>
    <property type="match status" value="1"/>
</dbReference>
<dbReference type="Gene3D" id="3.40.50.2000">
    <property type="entry name" value="Glycogen Phosphorylase B"/>
    <property type="match status" value="2"/>
</dbReference>
<keyword evidence="11" id="KW-1185">Reference proteome</keyword>
<proteinExistence type="inferred from homology"/>
<dbReference type="NCBIfam" id="TIGR02095">
    <property type="entry name" value="glgA"/>
    <property type="match status" value="1"/>
</dbReference>